<keyword evidence="10" id="KW-0520">NAD</keyword>
<evidence type="ECO:0000256" key="4">
    <source>
        <dbReference type="ARBA" id="ARBA00022656"/>
    </source>
</evidence>
<feature type="non-terminal residue" evidence="11">
    <location>
        <position position="1"/>
    </location>
</feature>
<keyword evidence="3" id="KW-0964">Secreted</keyword>
<comment type="caution">
    <text evidence="11">The sequence shown here is derived from an EMBL/GenBank/DDBJ whole genome shotgun (WGS) entry which is preliminary data.</text>
</comment>
<comment type="similarity">
    <text evidence="2 10">Belongs to the Arg-specific ADP-ribosyltransferase family.</text>
</comment>
<dbReference type="Proteomes" id="UP000681967">
    <property type="component" value="Unassembled WGS sequence"/>
</dbReference>
<keyword evidence="4" id="KW-0800">Toxin</keyword>
<evidence type="ECO:0000256" key="6">
    <source>
        <dbReference type="ARBA" id="ARBA00022679"/>
    </source>
</evidence>
<dbReference type="EMBL" id="CAJOBH010257807">
    <property type="protein sequence ID" value="CAF5151199.1"/>
    <property type="molecule type" value="Genomic_DNA"/>
</dbReference>
<dbReference type="GO" id="GO:0003950">
    <property type="term" value="F:NAD+ poly-ADP-ribosyltransferase activity"/>
    <property type="evidence" value="ECO:0007669"/>
    <property type="project" value="TreeGrafter"/>
</dbReference>
<keyword evidence="6 10" id="KW-0808">Transferase</keyword>
<evidence type="ECO:0000256" key="9">
    <source>
        <dbReference type="ARBA" id="ARBA00047597"/>
    </source>
</evidence>
<dbReference type="EC" id="2.4.2.31" evidence="10"/>
<evidence type="ECO:0000256" key="2">
    <source>
        <dbReference type="ARBA" id="ARBA00009558"/>
    </source>
</evidence>
<protein>
    <recommendedName>
        <fullName evidence="10">NAD(P)(+)--arginine ADP-ribosyltransferase</fullName>
        <ecNumber evidence="10">2.4.2.31</ecNumber>
    </recommendedName>
    <alternativeName>
        <fullName evidence="10">Mono(ADP-ribosyl)transferase</fullName>
    </alternativeName>
</protein>
<dbReference type="SUPFAM" id="SSF56399">
    <property type="entry name" value="ADP-ribosylation"/>
    <property type="match status" value="1"/>
</dbReference>
<sequence>HRHVFRGIKADLHEYYPSGKKIVWGSFSSCAAFIDILESNLLLGISGTRTIFDIECDSGKDISQYSYFPQEKEVIIVIATQFTVTGCLNEGNGLFTIQLKETKPSHHLLKPVTHFSESKKTYPSKKSNFRLIAV</sequence>
<keyword evidence="7" id="KW-0548">Nucleotidyltransferase</keyword>
<dbReference type="PANTHER" id="PTHR10339">
    <property type="entry name" value="ADP-RIBOSYLTRANSFERASE"/>
    <property type="match status" value="1"/>
</dbReference>
<dbReference type="Pfam" id="PF01129">
    <property type="entry name" value="ART"/>
    <property type="match status" value="1"/>
</dbReference>
<evidence type="ECO:0000256" key="5">
    <source>
        <dbReference type="ARBA" id="ARBA00022676"/>
    </source>
</evidence>
<dbReference type="PROSITE" id="PS51996">
    <property type="entry name" value="TR_MART"/>
    <property type="match status" value="1"/>
</dbReference>
<proteinExistence type="inferred from homology"/>
<dbReference type="GO" id="GO:0106274">
    <property type="term" value="F:NAD+-protein-arginine ADP-ribosyltransferase activity"/>
    <property type="evidence" value="ECO:0007669"/>
    <property type="project" value="UniProtKB-EC"/>
</dbReference>
<dbReference type="GO" id="GO:0090729">
    <property type="term" value="F:toxin activity"/>
    <property type="evidence" value="ECO:0007669"/>
    <property type="project" value="UniProtKB-KW"/>
</dbReference>
<evidence type="ECO:0000256" key="7">
    <source>
        <dbReference type="ARBA" id="ARBA00022695"/>
    </source>
</evidence>
<dbReference type="AlphaFoldDB" id="A0A8S3G5G5"/>
<evidence type="ECO:0000256" key="3">
    <source>
        <dbReference type="ARBA" id="ARBA00022525"/>
    </source>
</evidence>
<comment type="catalytic activity">
    <reaction evidence="9 10">
        <text>L-arginyl-[protein] + NAD(+) = N(omega)-(ADP-D-ribosyl)-L-arginyl-[protein] + nicotinamide + H(+)</text>
        <dbReference type="Rhea" id="RHEA:19149"/>
        <dbReference type="Rhea" id="RHEA-COMP:10532"/>
        <dbReference type="Rhea" id="RHEA-COMP:15087"/>
        <dbReference type="ChEBI" id="CHEBI:15378"/>
        <dbReference type="ChEBI" id="CHEBI:17154"/>
        <dbReference type="ChEBI" id="CHEBI:29965"/>
        <dbReference type="ChEBI" id="CHEBI:57540"/>
        <dbReference type="ChEBI" id="CHEBI:142554"/>
        <dbReference type="EC" id="2.4.2.31"/>
    </reaction>
</comment>
<dbReference type="PANTHER" id="PTHR10339:SF25">
    <property type="entry name" value="SECRETED EXOENZYME S"/>
    <property type="match status" value="1"/>
</dbReference>
<dbReference type="GO" id="GO:0016779">
    <property type="term" value="F:nucleotidyltransferase activity"/>
    <property type="evidence" value="ECO:0007669"/>
    <property type="project" value="UniProtKB-KW"/>
</dbReference>
<dbReference type="GO" id="GO:0005576">
    <property type="term" value="C:extracellular region"/>
    <property type="evidence" value="ECO:0007669"/>
    <property type="project" value="UniProtKB-SubCell"/>
</dbReference>
<keyword evidence="8" id="KW-0843">Virulence</keyword>
<keyword evidence="5 10" id="KW-0328">Glycosyltransferase</keyword>
<comment type="subcellular location">
    <subcellularLocation>
        <location evidence="1">Secreted</location>
    </subcellularLocation>
</comment>
<name>A0A8S3G5G5_9BILA</name>
<evidence type="ECO:0000313" key="11">
    <source>
        <dbReference type="EMBL" id="CAF5151199.1"/>
    </source>
</evidence>
<dbReference type="InterPro" id="IPR050999">
    <property type="entry name" value="ADP-ribosyltransferase_ARG"/>
</dbReference>
<dbReference type="Gene3D" id="3.90.176.10">
    <property type="entry name" value="Toxin ADP-ribosyltransferase, Chain A, domain 1"/>
    <property type="match status" value="1"/>
</dbReference>
<keyword evidence="10" id="KW-0521">NADP</keyword>
<evidence type="ECO:0000256" key="1">
    <source>
        <dbReference type="ARBA" id="ARBA00004613"/>
    </source>
</evidence>
<dbReference type="InterPro" id="IPR000768">
    <property type="entry name" value="ART"/>
</dbReference>
<reference evidence="11" key="1">
    <citation type="submission" date="2021-02" db="EMBL/GenBank/DDBJ databases">
        <authorList>
            <person name="Nowell W R."/>
        </authorList>
    </citation>
    <scope>NUCLEOTIDE SEQUENCE</scope>
</reference>
<evidence type="ECO:0000256" key="8">
    <source>
        <dbReference type="ARBA" id="ARBA00023026"/>
    </source>
</evidence>
<evidence type="ECO:0000313" key="12">
    <source>
        <dbReference type="Proteomes" id="UP000681967"/>
    </source>
</evidence>
<organism evidence="11 12">
    <name type="scientific">Rotaria magnacalcarata</name>
    <dbReference type="NCBI Taxonomy" id="392030"/>
    <lineage>
        <taxon>Eukaryota</taxon>
        <taxon>Metazoa</taxon>
        <taxon>Spiralia</taxon>
        <taxon>Gnathifera</taxon>
        <taxon>Rotifera</taxon>
        <taxon>Eurotatoria</taxon>
        <taxon>Bdelloidea</taxon>
        <taxon>Philodinida</taxon>
        <taxon>Philodinidae</taxon>
        <taxon>Rotaria</taxon>
    </lineage>
</organism>
<accession>A0A8S3G5G5</accession>
<evidence type="ECO:0000256" key="10">
    <source>
        <dbReference type="RuleBase" id="RU361228"/>
    </source>
</evidence>
<gene>
    <name evidence="11" type="ORF">BYL167_LOCUS72283</name>
</gene>